<sequence length="80" mass="8983">HRVWEPLQVLHLSSLLEQISVDEDQGDIPKDVELVAVNLNGQDFTVPFTNTSSHNIEKVVVPNHTHGYILKVLLKTLLCS</sequence>
<protein>
    <recommendedName>
        <fullName evidence="1">ZP-domain containing protein Ig-like domain-containing protein</fullName>
    </recommendedName>
</protein>
<comment type="caution">
    <text evidence="2">The sequence shown here is derived from an EMBL/GenBank/DDBJ whole genome shotgun (WGS) entry which is preliminary data.</text>
</comment>
<name>A0A5J5CBJ8_9PERO</name>
<proteinExistence type="predicted"/>
<gene>
    <name evidence="2" type="ORF">FQN60_016040</name>
</gene>
<dbReference type="Proteomes" id="UP000327493">
    <property type="component" value="Unassembled WGS sequence"/>
</dbReference>
<organism evidence="2 3">
    <name type="scientific">Etheostoma spectabile</name>
    <name type="common">orangethroat darter</name>
    <dbReference type="NCBI Taxonomy" id="54343"/>
    <lineage>
        <taxon>Eukaryota</taxon>
        <taxon>Metazoa</taxon>
        <taxon>Chordata</taxon>
        <taxon>Craniata</taxon>
        <taxon>Vertebrata</taxon>
        <taxon>Euteleostomi</taxon>
        <taxon>Actinopterygii</taxon>
        <taxon>Neopterygii</taxon>
        <taxon>Teleostei</taxon>
        <taxon>Neoteleostei</taxon>
        <taxon>Acanthomorphata</taxon>
        <taxon>Eupercaria</taxon>
        <taxon>Perciformes</taxon>
        <taxon>Percoidei</taxon>
        <taxon>Percidae</taxon>
        <taxon>Etheostomatinae</taxon>
        <taxon>Etheostoma</taxon>
    </lineage>
</organism>
<evidence type="ECO:0000313" key="3">
    <source>
        <dbReference type="Proteomes" id="UP000327493"/>
    </source>
</evidence>
<dbReference type="EMBL" id="VOFY01001935">
    <property type="protein sequence ID" value="KAA8577789.1"/>
    <property type="molecule type" value="Genomic_DNA"/>
</dbReference>
<evidence type="ECO:0000313" key="2">
    <source>
        <dbReference type="EMBL" id="KAA8577789.1"/>
    </source>
</evidence>
<feature type="domain" description="ZP-domain containing protein Ig-like" evidence="1">
    <location>
        <begin position="26"/>
        <end position="75"/>
    </location>
</feature>
<feature type="non-terminal residue" evidence="2">
    <location>
        <position position="80"/>
    </location>
</feature>
<evidence type="ECO:0000259" key="1">
    <source>
        <dbReference type="Pfam" id="PF26562"/>
    </source>
</evidence>
<dbReference type="Pfam" id="PF26562">
    <property type="entry name" value="Ig-like"/>
    <property type="match status" value="1"/>
</dbReference>
<reference evidence="2 3" key="1">
    <citation type="submission" date="2019-08" db="EMBL/GenBank/DDBJ databases">
        <title>A chromosome-level genome assembly, high-density linkage maps, and genome scans reveal the genomic architecture of hybrid incompatibilities underlying speciation via character displacement in darters (Percidae: Etheostominae).</title>
        <authorList>
            <person name="Moran R.L."/>
            <person name="Catchen J.M."/>
            <person name="Fuller R.C."/>
        </authorList>
    </citation>
    <scope>NUCLEOTIDE SEQUENCE [LARGE SCALE GENOMIC DNA]</scope>
    <source>
        <strain evidence="2">EspeVRDwgs_2016</strain>
        <tissue evidence="2">Muscle</tissue>
    </source>
</reference>
<accession>A0A5J5CBJ8</accession>
<dbReference type="AlphaFoldDB" id="A0A5J5CBJ8"/>
<keyword evidence="3" id="KW-1185">Reference proteome</keyword>
<dbReference type="InterPro" id="IPR058876">
    <property type="entry name" value="Ig-like_ZP"/>
</dbReference>
<feature type="non-terminal residue" evidence="2">
    <location>
        <position position="1"/>
    </location>
</feature>